<feature type="transmembrane region" description="Helical" evidence="1">
    <location>
        <begin position="7"/>
        <end position="27"/>
    </location>
</feature>
<comment type="caution">
    <text evidence="2">The sequence shown here is derived from an EMBL/GenBank/DDBJ whole genome shotgun (WGS) entry which is preliminary data.</text>
</comment>
<evidence type="ECO:0000313" key="3">
    <source>
        <dbReference type="Proteomes" id="UP000035762"/>
    </source>
</evidence>
<evidence type="ECO:0000313" key="2">
    <source>
        <dbReference type="EMBL" id="CEG07514.1"/>
    </source>
</evidence>
<sequence length="175" mass="19116">MKGWRLGIFNGVMLACYFIPNWTISAFKVVMSPVRGMYEPANIAPAMFVSDHLSWSALGLVRFAWLFALSKFLVAAFFLIFLFLVIREALWRRRGAEEALAFALTLGSLISFGSMLAASYVGEAAAIRLHATELLMLLAAGIVLLVEGGVHERTRADVPYVGRQPSSVISSSNAA</sequence>
<evidence type="ECO:0008006" key="4">
    <source>
        <dbReference type="Google" id="ProtNLM"/>
    </source>
</evidence>
<dbReference type="OrthoDB" id="8138470at2"/>
<name>A0A090MPD4_AFIFE</name>
<gene>
    <name evidence="2" type="ORF">BN961_00906</name>
</gene>
<keyword evidence="1" id="KW-0812">Transmembrane</keyword>
<evidence type="ECO:0000256" key="1">
    <source>
        <dbReference type="SAM" id="Phobius"/>
    </source>
</evidence>
<organism evidence="2 3">
    <name type="scientific">Afipia felis</name>
    <name type="common">Cat scratch disease bacillus</name>
    <dbReference type="NCBI Taxonomy" id="1035"/>
    <lineage>
        <taxon>Bacteria</taxon>
        <taxon>Pseudomonadati</taxon>
        <taxon>Pseudomonadota</taxon>
        <taxon>Alphaproteobacteria</taxon>
        <taxon>Hyphomicrobiales</taxon>
        <taxon>Nitrobacteraceae</taxon>
        <taxon>Afipia</taxon>
    </lineage>
</organism>
<dbReference type="AlphaFoldDB" id="A0A090MPD4"/>
<dbReference type="PROSITE" id="PS51257">
    <property type="entry name" value="PROKAR_LIPOPROTEIN"/>
    <property type="match status" value="1"/>
</dbReference>
<dbReference type="RefSeq" id="WP_048755775.1">
    <property type="nucleotide sequence ID" value="NZ_CCAZ020000001.1"/>
</dbReference>
<keyword evidence="1" id="KW-0472">Membrane</keyword>
<feature type="transmembrane region" description="Helical" evidence="1">
    <location>
        <begin position="99"/>
        <end position="121"/>
    </location>
</feature>
<reference evidence="2 3" key="1">
    <citation type="journal article" date="2014" name="Genome Announc.">
        <title>Genome Sequence of Afipia felis Strain 76713, Isolated in Hospital Water Using an Amoeba Co-Culture Procedure.</title>
        <authorList>
            <person name="Benamar S."/>
            <person name="La Scola B."/>
            <person name="Croce O."/>
        </authorList>
    </citation>
    <scope>NUCLEOTIDE SEQUENCE [LARGE SCALE GENOMIC DNA]</scope>
    <source>
        <strain evidence="2 3">76713</strain>
    </source>
</reference>
<proteinExistence type="predicted"/>
<keyword evidence="1" id="KW-1133">Transmembrane helix</keyword>
<feature type="transmembrane region" description="Helical" evidence="1">
    <location>
        <begin position="63"/>
        <end position="87"/>
    </location>
</feature>
<protein>
    <recommendedName>
        <fullName evidence="4">Lipoprotein</fullName>
    </recommendedName>
</protein>
<feature type="transmembrane region" description="Helical" evidence="1">
    <location>
        <begin position="127"/>
        <end position="146"/>
    </location>
</feature>
<dbReference type="EMBL" id="CCAZ020000001">
    <property type="protein sequence ID" value="CEG07514.1"/>
    <property type="molecule type" value="Genomic_DNA"/>
</dbReference>
<dbReference type="Proteomes" id="UP000035762">
    <property type="component" value="Unassembled WGS sequence"/>
</dbReference>
<accession>A0A090MPD4</accession>
<keyword evidence="3" id="KW-1185">Reference proteome</keyword>